<feature type="non-terminal residue" evidence="1">
    <location>
        <position position="1"/>
    </location>
</feature>
<comment type="caution">
    <text evidence="1">The sequence shown here is derived from an EMBL/GenBank/DDBJ whole genome shotgun (WGS) entry which is preliminary data.</text>
</comment>
<gene>
    <name evidence="1" type="ORF">KDL01_41825</name>
</gene>
<keyword evidence="2" id="KW-1185">Reference proteome</keyword>
<dbReference type="EMBL" id="JAGSOG010000703">
    <property type="protein sequence ID" value="MBR7839849.1"/>
    <property type="molecule type" value="Genomic_DNA"/>
</dbReference>
<evidence type="ECO:0000313" key="1">
    <source>
        <dbReference type="EMBL" id="MBR7839849.1"/>
    </source>
</evidence>
<accession>A0A941ITJ1</accession>
<name>A0A941ITJ1_9ACTN</name>
<sequence length="86" mass="9501">AGRDPRRPQDEPDAYVRTGSLHFLDAQGYAMLVAPEIRCAWREIAAVIEAAGLPFRVYVFTCAGRTGEEIADLLFPPRRGAVRLGE</sequence>
<reference evidence="1" key="1">
    <citation type="submission" date="2021-04" db="EMBL/GenBank/DDBJ databases">
        <title>Genome based classification of Actinospica acidithermotolerans sp. nov., an actinobacterium isolated from an Indonesian hot spring.</title>
        <authorList>
            <person name="Kusuma A.B."/>
            <person name="Putra K.E."/>
            <person name="Nafisah S."/>
            <person name="Loh J."/>
            <person name="Nouioui I."/>
            <person name="Goodfellow M."/>
        </authorList>
    </citation>
    <scope>NUCLEOTIDE SEQUENCE</scope>
    <source>
        <strain evidence="1">CSCA 57</strain>
    </source>
</reference>
<evidence type="ECO:0000313" key="2">
    <source>
        <dbReference type="Proteomes" id="UP000675781"/>
    </source>
</evidence>
<protein>
    <submittedName>
        <fullName evidence="1">Uncharacterized protein</fullName>
    </submittedName>
</protein>
<organism evidence="1 2">
    <name type="scientific">Actinospica durhamensis</name>
    <dbReference type="NCBI Taxonomy" id="1508375"/>
    <lineage>
        <taxon>Bacteria</taxon>
        <taxon>Bacillati</taxon>
        <taxon>Actinomycetota</taxon>
        <taxon>Actinomycetes</taxon>
        <taxon>Catenulisporales</taxon>
        <taxon>Actinospicaceae</taxon>
        <taxon>Actinospica</taxon>
    </lineage>
</organism>
<proteinExistence type="predicted"/>
<dbReference type="Proteomes" id="UP000675781">
    <property type="component" value="Unassembled WGS sequence"/>
</dbReference>
<dbReference type="AlphaFoldDB" id="A0A941ITJ1"/>